<dbReference type="Pfam" id="PF02254">
    <property type="entry name" value="TrkA_N"/>
    <property type="match status" value="1"/>
</dbReference>
<feature type="coiled-coil region" evidence="1">
    <location>
        <begin position="120"/>
        <end position="149"/>
    </location>
</feature>
<evidence type="ECO:0000313" key="7">
    <source>
        <dbReference type="Proteomes" id="UP000567099"/>
    </source>
</evidence>
<dbReference type="GO" id="GO:0004427">
    <property type="term" value="F:inorganic diphosphate phosphatase activity"/>
    <property type="evidence" value="ECO:0007669"/>
    <property type="project" value="UniProtKB-EC"/>
</dbReference>
<accession>A0A2L1CA01</accession>
<evidence type="ECO:0000313" key="6">
    <source>
        <dbReference type="Proteomes" id="UP000239462"/>
    </source>
</evidence>
<evidence type="ECO:0000256" key="1">
    <source>
        <dbReference type="SAM" id="Coils"/>
    </source>
</evidence>
<evidence type="ECO:0000313" key="8">
    <source>
        <dbReference type="Proteomes" id="UP000590564"/>
    </source>
</evidence>
<gene>
    <name evidence="3" type="primary">ppaC_1</name>
    <name evidence="4" type="ORF">HNP94_001628</name>
    <name evidence="5" type="ORF">HNP96_001499</name>
    <name evidence="3" type="ORF">MMJJ_07730</name>
</gene>
<keyword evidence="3" id="KW-0378">Hydrolase</keyword>
<proteinExistence type="predicted"/>
<dbReference type="InterPro" id="IPR051319">
    <property type="entry name" value="Oligoribo/pAp-PDE_c-di-AMP_PDE"/>
</dbReference>
<dbReference type="Gene3D" id="3.10.310.30">
    <property type="match status" value="1"/>
</dbReference>
<dbReference type="KEGG" id="mmad:MMJJ_07730"/>
<dbReference type="PROSITE" id="PS51201">
    <property type="entry name" value="RCK_N"/>
    <property type="match status" value="1"/>
</dbReference>
<dbReference type="EMBL" id="JACDUO010000002">
    <property type="protein sequence ID" value="MBA2864606.1"/>
    <property type="molecule type" value="Genomic_DNA"/>
</dbReference>
<dbReference type="PANTHER" id="PTHR47618">
    <property type="entry name" value="BIFUNCTIONAL OLIGORIBONUCLEASE AND PAP PHOSPHATASE NRNA"/>
    <property type="match status" value="1"/>
</dbReference>
<dbReference type="SUPFAM" id="SSF51735">
    <property type="entry name" value="NAD(P)-binding Rossmann-fold domains"/>
    <property type="match status" value="1"/>
</dbReference>
<dbReference type="EC" id="3.6.1.1" evidence="3"/>
<dbReference type="Proteomes" id="UP000590564">
    <property type="component" value="Unassembled WGS sequence"/>
</dbReference>
<dbReference type="Pfam" id="PF01368">
    <property type="entry name" value="DHH"/>
    <property type="match status" value="1"/>
</dbReference>
<dbReference type="PANTHER" id="PTHR47618:SF1">
    <property type="entry name" value="BIFUNCTIONAL OLIGORIBONUCLEASE AND PAP PHOSPHATASE NRNA"/>
    <property type="match status" value="1"/>
</dbReference>
<dbReference type="Gene3D" id="3.90.1640.10">
    <property type="entry name" value="inorganic pyrophosphatase (n-terminal core)"/>
    <property type="match status" value="1"/>
</dbReference>
<dbReference type="Gene3D" id="3.40.50.720">
    <property type="entry name" value="NAD(P)-binding Rossmann-like Domain"/>
    <property type="match status" value="1"/>
</dbReference>
<keyword evidence="1" id="KW-0175">Coiled coil</keyword>
<dbReference type="GeneID" id="36101863"/>
<dbReference type="GO" id="GO:0003676">
    <property type="term" value="F:nucleic acid binding"/>
    <property type="evidence" value="ECO:0007669"/>
    <property type="project" value="InterPro"/>
</dbReference>
<reference evidence="6" key="1">
    <citation type="journal article" date="2018" name="Genome Announc.">
        <title>Complete Genome Sequence of the Methanococcus maripaludis Type Strain JJ (DSM 2067), a Model for Selenoprotein Synthesis in Archaea.</title>
        <authorList>
            <person name="Poehlein A."/>
            <person name="Heym D."/>
            <person name="Quitzke V."/>
            <person name="Fersch J."/>
            <person name="Daniel R."/>
            <person name="Rother M."/>
        </authorList>
    </citation>
    <scope>NUCLEOTIDE SEQUENCE [LARGE SCALE GENOMIC DNA]</scope>
    <source>
        <strain evidence="6">DSM 2067</strain>
    </source>
</reference>
<dbReference type="AlphaFoldDB" id="A0A2L1CA01"/>
<sequence length="486" mass="53985">MILVIGYGSLGRKVVNNAKNIDKVTVIDKNEAVFESLENGDFNYVIGDASELDVLERAKVKEADTLLVLTNDYELNRKIVEITSELNSKAYIIARGIIKYPELYNGLDINKIIYPLESAAKDAVNEIEKSKLRRKLAELKEVANNAKKSFNEHYSEKEDETQENHKAPFLILMHRNPDPDAMASAMALKTIFDKWGVNSEIAYGGKIGYDENKAMVNLLSIKLNQIDDINLSRYCSIAVVDSSSAKTLPIDIEGSKLAVIIDHHNDSDIVAKYMDIMPEIGATATILTNYLLGLDITPNRDLATALYYAITSDTNYFKRKTSKKDFEAASYLQGLMDPKVLEMIENPEMDTETMEILGKAIMNRKIIKGNLALSYVGTLKNRDALPRAAEFLLKMEGISTTYIFGIAENEIHISSRTKDLRVDVGNIMKTAFGGGGHQSSAAASVELGIFQSVSDKQSLRKLVEEAIQAKIFETMGIEEEEPAGQD</sequence>
<dbReference type="EMBL" id="CP026606">
    <property type="protein sequence ID" value="AVB76184.1"/>
    <property type="molecule type" value="Genomic_DNA"/>
</dbReference>
<protein>
    <submittedName>
        <fullName evidence="3">Manganese-dependent inorganic pyrophosphatase</fullName>
        <ecNumber evidence="3">3.6.1.1</ecNumber>
    </submittedName>
    <submittedName>
        <fullName evidence="4">NanoRNase/pAp phosphatase (C-di-AMP/oligoRNAs hydrolase)</fullName>
    </submittedName>
</protein>
<evidence type="ECO:0000313" key="3">
    <source>
        <dbReference type="EMBL" id="AVB76184.1"/>
    </source>
</evidence>
<dbReference type="InterPro" id="IPR036291">
    <property type="entry name" value="NAD(P)-bd_dom_sf"/>
</dbReference>
<dbReference type="Proteomes" id="UP000567099">
    <property type="component" value="Unassembled WGS sequence"/>
</dbReference>
<evidence type="ECO:0000313" key="5">
    <source>
        <dbReference type="EMBL" id="MBB6497456.1"/>
    </source>
</evidence>
<dbReference type="InterPro" id="IPR003156">
    <property type="entry name" value="DHHA1_dom"/>
</dbReference>
<dbReference type="InterPro" id="IPR001667">
    <property type="entry name" value="DDH_dom"/>
</dbReference>
<dbReference type="Proteomes" id="UP000239462">
    <property type="component" value="Chromosome"/>
</dbReference>
<dbReference type="SUPFAM" id="SSF64182">
    <property type="entry name" value="DHH phosphoesterases"/>
    <property type="match status" value="1"/>
</dbReference>
<dbReference type="EMBL" id="JACHED010000003">
    <property type="protein sequence ID" value="MBB6497456.1"/>
    <property type="molecule type" value="Genomic_DNA"/>
</dbReference>
<reference evidence="4 7" key="3">
    <citation type="submission" date="2020-07" db="EMBL/GenBank/DDBJ databases">
        <title>Genomic Encyclopedia of Type Strains, Phase IV (KMG-V): Genome sequencing to study the core and pangenomes of soil and plant-associated prokaryotes.</title>
        <authorList>
            <person name="Whitman W."/>
        </authorList>
    </citation>
    <scope>NUCLEOTIDE SEQUENCE [LARGE SCALE GENOMIC DNA]</scope>
    <source>
        <strain evidence="4 7">C13</strain>
        <strain evidence="5 8">D1</strain>
    </source>
</reference>
<dbReference type="InterPro" id="IPR038763">
    <property type="entry name" value="DHH_sf"/>
</dbReference>
<dbReference type="RefSeq" id="WP_104837759.1">
    <property type="nucleotide sequence ID" value="NZ_CP026606.1"/>
</dbReference>
<organism evidence="3 6">
    <name type="scientific">Methanococcus maripaludis</name>
    <name type="common">Methanococcus deltae</name>
    <dbReference type="NCBI Taxonomy" id="39152"/>
    <lineage>
        <taxon>Archaea</taxon>
        <taxon>Methanobacteriati</taxon>
        <taxon>Methanobacteriota</taxon>
        <taxon>Methanomada group</taxon>
        <taxon>Methanococci</taxon>
        <taxon>Methanococcales</taxon>
        <taxon>Methanococcaceae</taxon>
        <taxon>Methanococcus</taxon>
    </lineage>
</organism>
<feature type="domain" description="RCK N-terminal" evidence="2">
    <location>
        <begin position="1"/>
        <end position="117"/>
    </location>
</feature>
<evidence type="ECO:0000259" key="2">
    <source>
        <dbReference type="PROSITE" id="PS51201"/>
    </source>
</evidence>
<reference evidence="3" key="2">
    <citation type="submission" date="2018-02" db="EMBL/GenBank/DDBJ databases">
        <title>Complete genome sequence of the Methanococcus maripaludis type strain JJ (DSM 2067), a model for selenoprotein synthesis in Archaea.</title>
        <authorList>
            <person name="Poehlein A."/>
            <person name="Heym D."/>
            <person name="Quitzke V."/>
            <person name="Fersch J."/>
            <person name="Daniel R."/>
            <person name="Rother M."/>
        </authorList>
    </citation>
    <scope>NUCLEOTIDE SEQUENCE [LARGE SCALE GENOMIC DNA]</scope>
    <source>
        <strain evidence="3">DSM 2067</strain>
    </source>
</reference>
<dbReference type="InterPro" id="IPR003148">
    <property type="entry name" value="RCK_N"/>
</dbReference>
<dbReference type="GO" id="GO:0006813">
    <property type="term" value="P:potassium ion transport"/>
    <property type="evidence" value="ECO:0007669"/>
    <property type="project" value="InterPro"/>
</dbReference>
<dbReference type="Pfam" id="PF02272">
    <property type="entry name" value="DHHA1"/>
    <property type="match status" value="1"/>
</dbReference>
<name>A0A2L1CA01_METMI</name>
<evidence type="ECO:0000313" key="4">
    <source>
        <dbReference type="EMBL" id="MBA2864606.1"/>
    </source>
</evidence>